<evidence type="ECO:0000313" key="8">
    <source>
        <dbReference type="EMBL" id="ELU17729.1"/>
    </source>
</evidence>
<keyword evidence="3" id="KW-0964">Secreted</keyword>
<evidence type="ECO:0000256" key="6">
    <source>
        <dbReference type="ARBA" id="ARBA00023157"/>
    </source>
</evidence>
<keyword evidence="6" id="KW-1015">Disulfide bond</keyword>
<dbReference type="PANTHER" id="PTHR46806">
    <property type="entry name" value="F5/8 TYPE C DOMAIN-CONTAINING PROTEIN"/>
    <property type="match status" value="1"/>
</dbReference>
<dbReference type="EMBL" id="KB292365">
    <property type="protein sequence ID" value="ELU17729.1"/>
    <property type="molecule type" value="Genomic_DNA"/>
</dbReference>
<dbReference type="AlphaFoldDB" id="R7VGK4"/>
<reference evidence="9" key="3">
    <citation type="submission" date="2015-06" db="UniProtKB">
        <authorList>
            <consortium name="EnsemblMetazoa"/>
        </authorList>
    </citation>
    <scope>IDENTIFICATION</scope>
</reference>
<dbReference type="GO" id="GO:0005576">
    <property type="term" value="C:extracellular region"/>
    <property type="evidence" value="ECO:0007669"/>
    <property type="project" value="UniProtKB-SubCell"/>
</dbReference>
<reference evidence="10" key="1">
    <citation type="submission" date="2012-12" db="EMBL/GenBank/DDBJ databases">
        <authorList>
            <person name="Hellsten U."/>
            <person name="Grimwood J."/>
            <person name="Chapman J.A."/>
            <person name="Shapiro H."/>
            <person name="Aerts A."/>
            <person name="Otillar R.P."/>
            <person name="Terry A.Y."/>
            <person name="Boore J.L."/>
            <person name="Simakov O."/>
            <person name="Marletaz F."/>
            <person name="Cho S.-J."/>
            <person name="Edsinger-Gonzales E."/>
            <person name="Havlak P."/>
            <person name="Kuo D.-H."/>
            <person name="Larsson T."/>
            <person name="Lv J."/>
            <person name="Arendt D."/>
            <person name="Savage R."/>
            <person name="Osoegawa K."/>
            <person name="de Jong P."/>
            <person name="Lindberg D.R."/>
            <person name="Seaver E.C."/>
            <person name="Weisblat D.A."/>
            <person name="Putnam N.H."/>
            <person name="Grigoriev I.V."/>
            <person name="Rokhsar D.S."/>
        </authorList>
    </citation>
    <scope>NUCLEOTIDE SEQUENCE</scope>
    <source>
        <strain evidence="10">I ESC-2004</strain>
    </source>
</reference>
<dbReference type="EnsemblMetazoa" id="CapteT146150">
    <property type="protein sequence ID" value="CapteP146150"/>
    <property type="gene ID" value="CapteG146150"/>
</dbReference>
<sequence>MGWAAEGDDDNPWIEVDLLENKLIGGIVTWPRADNVMDHYVKTFNIQYREEGSTWKYYQEFGSTVVGIFTGNENLFETVLNDFTERLVARYVRFNILTYYEYPTMRWELLGCTNCESSFVKVKANFCTFITGVRPIWGLL</sequence>
<dbReference type="EMBL" id="AMQN01003996">
    <property type="status" value="NOT_ANNOTATED_CDS"/>
    <property type="molecule type" value="Genomic_DNA"/>
</dbReference>
<evidence type="ECO:0000256" key="3">
    <source>
        <dbReference type="ARBA" id="ARBA00022525"/>
    </source>
</evidence>
<gene>
    <name evidence="8" type="ORF">CAPTEDRAFT_146150</name>
</gene>
<keyword evidence="5" id="KW-0472">Membrane</keyword>
<dbReference type="STRING" id="283909.R7VGK4"/>
<evidence type="ECO:0000256" key="5">
    <source>
        <dbReference type="ARBA" id="ARBA00023136"/>
    </source>
</evidence>
<feature type="domain" description="F5/8 type C" evidence="7">
    <location>
        <begin position="1"/>
        <end position="112"/>
    </location>
</feature>
<dbReference type="Pfam" id="PF00754">
    <property type="entry name" value="F5_F8_type_C"/>
    <property type="match status" value="1"/>
</dbReference>
<dbReference type="Gene3D" id="2.60.120.260">
    <property type="entry name" value="Galactose-binding domain-like"/>
    <property type="match status" value="1"/>
</dbReference>
<evidence type="ECO:0000313" key="10">
    <source>
        <dbReference type="Proteomes" id="UP000014760"/>
    </source>
</evidence>
<dbReference type="OMA" id="GMESRMI"/>
<dbReference type="Proteomes" id="UP000014760">
    <property type="component" value="Unassembled WGS sequence"/>
</dbReference>
<dbReference type="SMART" id="SM00231">
    <property type="entry name" value="FA58C"/>
    <property type="match status" value="1"/>
</dbReference>
<dbReference type="HOGENOM" id="CLU_030066_5_1_1"/>
<keyword evidence="10" id="KW-1185">Reference proteome</keyword>
<dbReference type="InterPro" id="IPR008979">
    <property type="entry name" value="Galactose-bd-like_sf"/>
</dbReference>
<dbReference type="SUPFAM" id="SSF49785">
    <property type="entry name" value="Galactose-binding domain-like"/>
    <property type="match status" value="1"/>
</dbReference>
<evidence type="ECO:0000256" key="4">
    <source>
        <dbReference type="ARBA" id="ARBA00022889"/>
    </source>
</evidence>
<dbReference type="InterPro" id="IPR000421">
    <property type="entry name" value="FA58C"/>
</dbReference>
<evidence type="ECO:0000256" key="2">
    <source>
        <dbReference type="ARBA" id="ARBA00004613"/>
    </source>
</evidence>
<dbReference type="InterPro" id="IPR050633">
    <property type="entry name" value="Neuropilin_MCO_CoagFactor"/>
</dbReference>
<proteinExistence type="predicted"/>
<dbReference type="GO" id="GO:0038023">
    <property type="term" value="F:signaling receptor activity"/>
    <property type="evidence" value="ECO:0007669"/>
    <property type="project" value="TreeGrafter"/>
</dbReference>
<dbReference type="CDD" id="cd00057">
    <property type="entry name" value="FA58C"/>
    <property type="match status" value="1"/>
</dbReference>
<protein>
    <recommendedName>
        <fullName evidence="7">F5/8 type C domain-containing protein</fullName>
    </recommendedName>
</protein>
<dbReference type="GO" id="GO:0005886">
    <property type="term" value="C:plasma membrane"/>
    <property type="evidence" value="ECO:0007669"/>
    <property type="project" value="TreeGrafter"/>
</dbReference>
<evidence type="ECO:0000256" key="1">
    <source>
        <dbReference type="ARBA" id="ARBA00004184"/>
    </source>
</evidence>
<accession>R7VGK4</accession>
<dbReference type="GO" id="GO:0007155">
    <property type="term" value="P:cell adhesion"/>
    <property type="evidence" value="ECO:0007669"/>
    <property type="project" value="UniProtKB-KW"/>
</dbReference>
<comment type="subcellular location">
    <subcellularLocation>
        <location evidence="1">Endomembrane system</location>
        <topology evidence="1">Peripheral membrane protein</topology>
    </subcellularLocation>
    <subcellularLocation>
        <location evidence="2">Secreted</location>
    </subcellularLocation>
</comment>
<name>R7VGK4_CAPTE</name>
<dbReference type="OrthoDB" id="9973968at2759"/>
<keyword evidence="4" id="KW-0130">Cell adhesion</keyword>
<dbReference type="GO" id="GO:0012505">
    <property type="term" value="C:endomembrane system"/>
    <property type="evidence" value="ECO:0007669"/>
    <property type="project" value="UniProtKB-SubCell"/>
</dbReference>
<evidence type="ECO:0000313" key="9">
    <source>
        <dbReference type="EnsemblMetazoa" id="CapteP146150"/>
    </source>
</evidence>
<dbReference type="PROSITE" id="PS50022">
    <property type="entry name" value="FA58C_3"/>
    <property type="match status" value="1"/>
</dbReference>
<evidence type="ECO:0000259" key="7">
    <source>
        <dbReference type="PROSITE" id="PS50022"/>
    </source>
</evidence>
<reference evidence="8 10" key="2">
    <citation type="journal article" date="2013" name="Nature">
        <title>Insights into bilaterian evolution from three spiralian genomes.</title>
        <authorList>
            <person name="Simakov O."/>
            <person name="Marletaz F."/>
            <person name="Cho S.J."/>
            <person name="Edsinger-Gonzales E."/>
            <person name="Havlak P."/>
            <person name="Hellsten U."/>
            <person name="Kuo D.H."/>
            <person name="Larsson T."/>
            <person name="Lv J."/>
            <person name="Arendt D."/>
            <person name="Savage R."/>
            <person name="Osoegawa K."/>
            <person name="de Jong P."/>
            <person name="Grimwood J."/>
            <person name="Chapman J.A."/>
            <person name="Shapiro H."/>
            <person name="Aerts A."/>
            <person name="Otillar R.P."/>
            <person name="Terry A.Y."/>
            <person name="Boore J.L."/>
            <person name="Grigoriev I.V."/>
            <person name="Lindberg D.R."/>
            <person name="Seaver E.C."/>
            <person name="Weisblat D.A."/>
            <person name="Putnam N.H."/>
            <person name="Rokhsar D.S."/>
        </authorList>
    </citation>
    <scope>NUCLEOTIDE SEQUENCE</scope>
    <source>
        <strain evidence="8 10">I ESC-2004</strain>
    </source>
</reference>
<organism evidence="8">
    <name type="scientific">Capitella teleta</name>
    <name type="common">Polychaete worm</name>
    <dbReference type="NCBI Taxonomy" id="283909"/>
    <lineage>
        <taxon>Eukaryota</taxon>
        <taxon>Metazoa</taxon>
        <taxon>Spiralia</taxon>
        <taxon>Lophotrochozoa</taxon>
        <taxon>Annelida</taxon>
        <taxon>Polychaeta</taxon>
        <taxon>Sedentaria</taxon>
        <taxon>Scolecida</taxon>
        <taxon>Capitellidae</taxon>
        <taxon>Capitella</taxon>
    </lineage>
</organism>
<dbReference type="PANTHER" id="PTHR46806:SF5">
    <property type="entry name" value="F5_8 TYPE C DOMAIN-CONTAINING PROTEIN"/>
    <property type="match status" value="1"/>
</dbReference>